<reference evidence="2 3" key="1">
    <citation type="journal article" date="2021" name="Plant Biotechnol. J.">
        <title>Multi-omics assisted identification of the key and species-specific regulatory components of drought-tolerant mechanisms in Gossypium stocksii.</title>
        <authorList>
            <person name="Yu D."/>
            <person name="Ke L."/>
            <person name="Zhang D."/>
            <person name="Wu Y."/>
            <person name="Sun Y."/>
            <person name="Mei J."/>
            <person name="Sun J."/>
            <person name="Sun Y."/>
        </authorList>
    </citation>
    <scope>NUCLEOTIDE SEQUENCE [LARGE SCALE GENOMIC DNA]</scope>
    <source>
        <strain evidence="3">cv. E1</strain>
        <tissue evidence="2">Leaf</tissue>
    </source>
</reference>
<keyword evidence="1" id="KW-1133">Transmembrane helix</keyword>
<keyword evidence="1" id="KW-0472">Membrane</keyword>
<evidence type="ECO:0000313" key="2">
    <source>
        <dbReference type="EMBL" id="KAH1098388.1"/>
    </source>
</evidence>
<feature type="transmembrane region" description="Helical" evidence="1">
    <location>
        <begin position="36"/>
        <end position="54"/>
    </location>
</feature>
<dbReference type="EMBL" id="JAIQCV010000005">
    <property type="protein sequence ID" value="KAH1098388.1"/>
    <property type="molecule type" value="Genomic_DNA"/>
</dbReference>
<accession>A0A9D4A8G3</accession>
<organism evidence="2 3">
    <name type="scientific">Gossypium stocksii</name>
    <dbReference type="NCBI Taxonomy" id="47602"/>
    <lineage>
        <taxon>Eukaryota</taxon>
        <taxon>Viridiplantae</taxon>
        <taxon>Streptophyta</taxon>
        <taxon>Embryophyta</taxon>
        <taxon>Tracheophyta</taxon>
        <taxon>Spermatophyta</taxon>
        <taxon>Magnoliopsida</taxon>
        <taxon>eudicotyledons</taxon>
        <taxon>Gunneridae</taxon>
        <taxon>Pentapetalae</taxon>
        <taxon>rosids</taxon>
        <taxon>malvids</taxon>
        <taxon>Malvales</taxon>
        <taxon>Malvaceae</taxon>
        <taxon>Malvoideae</taxon>
        <taxon>Gossypium</taxon>
    </lineage>
</organism>
<evidence type="ECO:0000313" key="3">
    <source>
        <dbReference type="Proteomes" id="UP000828251"/>
    </source>
</evidence>
<dbReference type="OrthoDB" id="10367418at2759"/>
<name>A0A9D4A8G3_9ROSI</name>
<sequence>MNQANVETFIVFRSLTPLLLALAYTNLRRQPCPSKLTFMSLLIIFGGTIEYVATDSAFTLVAYYGRLRIWLPSLLKRFTLSIWYEGLANAWAVEARGKHGAQRWRRTVSETLKRPSKLNKTLWIYRTNIKVHYYALLNREH</sequence>
<evidence type="ECO:0000256" key="1">
    <source>
        <dbReference type="SAM" id="Phobius"/>
    </source>
</evidence>
<keyword evidence="3" id="KW-1185">Reference proteome</keyword>
<proteinExistence type="predicted"/>
<protein>
    <recommendedName>
        <fullName evidence="4">Sugar phosphate transporter domain-containing protein</fullName>
    </recommendedName>
</protein>
<evidence type="ECO:0008006" key="4">
    <source>
        <dbReference type="Google" id="ProtNLM"/>
    </source>
</evidence>
<keyword evidence="1" id="KW-0812">Transmembrane</keyword>
<gene>
    <name evidence="2" type="ORF">J1N35_015309</name>
</gene>
<dbReference type="Proteomes" id="UP000828251">
    <property type="component" value="Unassembled WGS sequence"/>
</dbReference>
<dbReference type="AlphaFoldDB" id="A0A9D4A8G3"/>
<feature type="transmembrane region" description="Helical" evidence="1">
    <location>
        <begin position="6"/>
        <end position="24"/>
    </location>
</feature>
<comment type="caution">
    <text evidence="2">The sequence shown here is derived from an EMBL/GenBank/DDBJ whole genome shotgun (WGS) entry which is preliminary data.</text>
</comment>